<dbReference type="Proteomes" id="UP000605970">
    <property type="component" value="Unassembled WGS sequence"/>
</dbReference>
<protein>
    <submittedName>
        <fullName evidence="1">Uncharacterized protein</fullName>
    </submittedName>
</protein>
<dbReference type="GO" id="GO:0005654">
    <property type="term" value="C:nucleoplasm"/>
    <property type="evidence" value="ECO:0007669"/>
    <property type="project" value="TreeGrafter"/>
</dbReference>
<dbReference type="GO" id="GO:0032543">
    <property type="term" value="P:mitochondrial translation"/>
    <property type="evidence" value="ECO:0007669"/>
    <property type="project" value="InterPro"/>
</dbReference>
<dbReference type="InterPro" id="IPR033620">
    <property type="entry name" value="Ribosomal_mS37_met"/>
</dbReference>
<dbReference type="GO" id="GO:0003723">
    <property type="term" value="F:RNA binding"/>
    <property type="evidence" value="ECO:0007669"/>
    <property type="project" value="TreeGrafter"/>
</dbReference>
<dbReference type="SUPFAM" id="SSF47072">
    <property type="entry name" value="Cysteine alpha-hairpin motif"/>
    <property type="match status" value="1"/>
</dbReference>
<dbReference type="AlphaFoldDB" id="A0A8T0A1Y4"/>
<comment type="caution">
    <text evidence="1">The sequence shown here is derived from an EMBL/GenBank/DDBJ whole genome shotgun (WGS) entry which is preliminary data.</text>
</comment>
<evidence type="ECO:0000313" key="1">
    <source>
        <dbReference type="EMBL" id="KAF7639316.1"/>
    </source>
</evidence>
<dbReference type="PANTHER" id="PTHR31278:SF2">
    <property type="entry name" value="SMALL RIBOSOMAL SUBUNIT PROTEIN MS37"/>
    <property type="match status" value="1"/>
</dbReference>
<keyword evidence="2" id="KW-1185">Reference proteome</keyword>
<evidence type="ECO:0000313" key="2">
    <source>
        <dbReference type="Proteomes" id="UP000605970"/>
    </source>
</evidence>
<dbReference type="GO" id="GO:0005761">
    <property type="term" value="C:mitochondrial ribosome"/>
    <property type="evidence" value="ECO:0007669"/>
    <property type="project" value="InterPro"/>
</dbReference>
<gene>
    <name evidence="1" type="ORF">Mgra_00001278</name>
</gene>
<organism evidence="1 2">
    <name type="scientific">Meloidogyne graminicola</name>
    <dbReference type="NCBI Taxonomy" id="189291"/>
    <lineage>
        <taxon>Eukaryota</taxon>
        <taxon>Metazoa</taxon>
        <taxon>Ecdysozoa</taxon>
        <taxon>Nematoda</taxon>
        <taxon>Chromadorea</taxon>
        <taxon>Rhabditida</taxon>
        <taxon>Tylenchina</taxon>
        <taxon>Tylenchomorpha</taxon>
        <taxon>Tylenchoidea</taxon>
        <taxon>Meloidogynidae</taxon>
        <taxon>Meloidogyninae</taxon>
        <taxon>Meloidogyne</taxon>
    </lineage>
</organism>
<dbReference type="OrthoDB" id="5825849at2759"/>
<dbReference type="EMBL" id="JABEBT010000006">
    <property type="protein sequence ID" value="KAF7639316.1"/>
    <property type="molecule type" value="Genomic_DNA"/>
</dbReference>
<reference evidence="1" key="1">
    <citation type="journal article" date="2020" name="Ecol. Evol.">
        <title>Genome structure and content of the rice root-knot nematode (Meloidogyne graminicola).</title>
        <authorList>
            <person name="Phan N.T."/>
            <person name="Danchin E.G.J."/>
            <person name="Klopp C."/>
            <person name="Perfus-Barbeoch L."/>
            <person name="Kozlowski D.K."/>
            <person name="Koutsovoulos G.D."/>
            <person name="Lopez-Roques C."/>
            <person name="Bouchez O."/>
            <person name="Zahm M."/>
            <person name="Besnard G."/>
            <person name="Bellafiore S."/>
        </authorList>
    </citation>
    <scope>NUCLEOTIDE SEQUENCE</scope>
    <source>
        <strain evidence="1">VN-18</strain>
    </source>
</reference>
<name>A0A8T0A1Y4_9BILA</name>
<dbReference type="PANTHER" id="PTHR31278">
    <property type="entry name" value="CHCHD1"/>
    <property type="match status" value="1"/>
</dbReference>
<sequence>MRTTPLLSRHNLTPFYTYKELIPLAGKNLVPNAAERPRPKRKCMDEMHHLFTCLKKWEYDDLHCKEFNEALQRCVTENYVYMEEQRKRIVEGQAKFHISSEGSQVKEISEKMSLKEINTLFQKYPQPDLGKPPYNLHQRMGHQPYWVDHFNLKNKRGKKKILIILKIKDLI</sequence>
<proteinExistence type="predicted"/>
<accession>A0A8T0A1Y4</accession>
<dbReference type="InterPro" id="IPR009069">
    <property type="entry name" value="Cys_alpha_HP_mot_SF"/>
</dbReference>
<dbReference type="PROSITE" id="PS51808">
    <property type="entry name" value="CHCH"/>
    <property type="match status" value="1"/>
</dbReference>